<evidence type="ECO:0000313" key="7">
    <source>
        <dbReference type="EMBL" id="EXJ10349.1"/>
    </source>
</evidence>
<feature type="domain" description="GGDEF" evidence="6">
    <location>
        <begin position="846"/>
        <end position="975"/>
    </location>
</feature>
<keyword evidence="5" id="KW-0812">Transmembrane</keyword>
<keyword evidence="3" id="KW-0732">Signal</keyword>
<keyword evidence="7" id="KW-0808">Transferase</keyword>
<feature type="transmembrane region" description="Helical" evidence="5">
    <location>
        <begin position="762"/>
        <end position="782"/>
    </location>
</feature>
<dbReference type="CDD" id="cd01949">
    <property type="entry name" value="GGDEF"/>
    <property type="match status" value="1"/>
</dbReference>
<feature type="coiled-coil region" evidence="4">
    <location>
        <begin position="784"/>
        <end position="818"/>
    </location>
</feature>
<dbReference type="PANTHER" id="PTHR35936">
    <property type="entry name" value="MEMBRANE-BOUND LYTIC MUREIN TRANSGLYCOSYLASE F"/>
    <property type="match status" value="1"/>
</dbReference>
<reference evidence="7 8" key="2">
    <citation type="journal article" date="2015" name="Syst. Appl. Microbiol.">
        <title>Nitrincola nitratireducens sp. nov. isolated from a haloalkaline crater lake.</title>
        <authorList>
            <person name="Singh A."/>
            <person name="Vaidya B."/>
            <person name="Tanuku N.R."/>
            <person name="Pinnaka A.K."/>
        </authorList>
    </citation>
    <scope>NUCLEOTIDE SEQUENCE [LARGE SCALE GENOMIC DNA]</scope>
    <source>
        <strain evidence="7 8">AK23</strain>
    </source>
</reference>
<evidence type="ECO:0000256" key="4">
    <source>
        <dbReference type="SAM" id="Coils"/>
    </source>
</evidence>
<dbReference type="Gene3D" id="3.40.190.10">
    <property type="entry name" value="Periplasmic binding protein-like II"/>
    <property type="match status" value="6"/>
</dbReference>
<reference evidence="8" key="1">
    <citation type="submission" date="2012-11" db="EMBL/GenBank/DDBJ databases">
        <authorList>
            <person name="Singh A."/>
            <person name="Pinnaka A.K."/>
            <person name="Vaidya B."/>
        </authorList>
    </citation>
    <scope>NUCLEOTIDE SEQUENCE [LARGE SCALE GENOMIC DNA]</scope>
    <source>
        <strain evidence="8">AK23</strain>
    </source>
</reference>
<proteinExistence type="inferred from homology"/>
<keyword evidence="5" id="KW-0472">Membrane</keyword>
<dbReference type="InterPro" id="IPR043128">
    <property type="entry name" value="Rev_trsase/Diguanyl_cyclase"/>
</dbReference>
<dbReference type="SMART" id="SM00267">
    <property type="entry name" value="GGDEF"/>
    <property type="match status" value="1"/>
</dbReference>
<dbReference type="InterPro" id="IPR029787">
    <property type="entry name" value="Nucleotide_cyclase"/>
</dbReference>
<comment type="cofactor">
    <cofactor evidence="1">
        <name>Mg(2+)</name>
        <dbReference type="ChEBI" id="CHEBI:18420"/>
    </cofactor>
</comment>
<evidence type="ECO:0000259" key="6">
    <source>
        <dbReference type="PROSITE" id="PS50887"/>
    </source>
</evidence>
<name>W9UTF0_9GAMM</name>
<keyword evidence="4" id="KW-0175">Coiled coil</keyword>
<gene>
    <name evidence="7" type="primary">bvgS_1</name>
    <name evidence="7" type="ORF">D791_02677</name>
</gene>
<dbReference type="InterPro" id="IPR001638">
    <property type="entry name" value="Solute-binding_3/MltF_N"/>
</dbReference>
<dbReference type="NCBIfam" id="TIGR00254">
    <property type="entry name" value="GGDEF"/>
    <property type="match status" value="1"/>
</dbReference>
<dbReference type="PANTHER" id="PTHR35936:SF35">
    <property type="entry name" value="L-CYSTINE-BINDING PROTEIN TCYJ"/>
    <property type="match status" value="1"/>
</dbReference>
<evidence type="ECO:0000256" key="5">
    <source>
        <dbReference type="SAM" id="Phobius"/>
    </source>
</evidence>
<comment type="caution">
    <text evidence="7">The sequence shown here is derived from an EMBL/GenBank/DDBJ whole genome shotgun (WGS) entry which is preliminary data.</text>
</comment>
<evidence type="ECO:0000256" key="2">
    <source>
        <dbReference type="ARBA" id="ARBA00010333"/>
    </source>
</evidence>
<dbReference type="Gene3D" id="3.30.70.270">
    <property type="match status" value="1"/>
</dbReference>
<dbReference type="Pfam" id="PF00990">
    <property type="entry name" value="GGDEF"/>
    <property type="match status" value="1"/>
</dbReference>
<dbReference type="Proteomes" id="UP000019464">
    <property type="component" value="Unassembled WGS sequence"/>
</dbReference>
<keyword evidence="5" id="KW-1133">Transmembrane helix</keyword>
<protein>
    <submittedName>
        <fullName evidence="7">Virulence sensor protein BvgS</fullName>
        <ecNumber evidence="7">2.7.13.3</ecNumber>
    </submittedName>
</protein>
<dbReference type="SUPFAM" id="SSF55073">
    <property type="entry name" value="Nucleotide cyclase"/>
    <property type="match status" value="1"/>
</dbReference>
<sequence>MDKCSFLLKPLLALLLVFTTLAFHVHASLLNTEERAFIDKHGPISLAVMYDFIPFSFVENGQHTGLVADLVQLLENKADIQFKIEIDEWANNLHKLEEKQVDAIADISYRPNRAHFSLFTTPYFEIPTVIFTRADFGGYRGLEDFSGKRVGVLNNIFYLDLLQALPGIEVVEFPDYEHLIKAVAFGSIDASIQNLTSAQHYATRHALTNIRVAGEFRIGGVGREDLRFGVQPERVIIHDILQKAMDAITPDEWRQLSQRWTDVVTLERIKQQTLALSPEEREYVRQNPVIRVQNETSFEPYNYNENGFPTGHSIDLIRLLAARVGLEVEPVSGHSWSDFMQMMSDGKLDVMMNIAPNESRQEIMEFTGPYIRLAQAVYQHKDHLPIQRPEDFIGKTLALPDAFYNYEFFKNQPDIQVIPTEDSIAALILVSTQEADATLELLSVANHLSTKYGIPDLRSNSLQDTRFGRPIPLHIGVRKDDPMLKTLLQKSMDALTEQEKRELQERWISRTHASAHHVHLTREELEWLDQIPALRICAISERMPYERIDQNGQYYGAIADIIEVLKNNAGLTTRLSRQPHWQAALDALENNLCDFIANAPSIDGHQPSVSITSSYYETPIVIATRQDAFFINNLDQTKDQTFAVLAFSEIEALIRSRFPDTKLVSYPSAEAGLDAVRKYEVFGYIDSLPSLGNSLNRSGRDNLKIGGQLDIAYQFHFAVQSQHQLLLDLLNKALLSITDETKAQIEQRWMQIAISKPADYRLIWQIGVVALLIIIAFIIWNIKLAKLNIRVQRANTQLLEVQRELEIKNRQLEQLAITDRLTRLYNRMRLEKAFEEMIDESEKTRRIFSVLLMDIDFFKRVNDTYGHLCGDAVLTDIASILKGHCSANATLARWGGEEFMVICPDMTLDEATTHADMLRQLIADHQFPDVGSCTVSIGVTQWQLGDKQKSLTLRADTALYHAKEQGRNRVCALEAGQKA</sequence>
<evidence type="ECO:0000256" key="1">
    <source>
        <dbReference type="ARBA" id="ARBA00001946"/>
    </source>
</evidence>
<keyword evidence="8" id="KW-1185">Reference proteome</keyword>
<dbReference type="STRING" id="1229521.D791_02677"/>
<dbReference type="CDD" id="cd01007">
    <property type="entry name" value="PBP2_BvgS_HisK_like"/>
    <property type="match status" value="3"/>
</dbReference>
<dbReference type="InterPro" id="IPR000160">
    <property type="entry name" value="GGDEF_dom"/>
</dbReference>
<dbReference type="PROSITE" id="PS50887">
    <property type="entry name" value="GGDEF"/>
    <property type="match status" value="1"/>
</dbReference>
<dbReference type="Pfam" id="PF00497">
    <property type="entry name" value="SBP_bac_3"/>
    <property type="match status" value="3"/>
</dbReference>
<dbReference type="GO" id="GO:0004673">
    <property type="term" value="F:protein histidine kinase activity"/>
    <property type="evidence" value="ECO:0007669"/>
    <property type="project" value="UniProtKB-EC"/>
</dbReference>
<dbReference type="OrthoDB" id="9180959at2"/>
<dbReference type="FunFam" id="3.30.70.270:FF:000001">
    <property type="entry name" value="Diguanylate cyclase domain protein"/>
    <property type="match status" value="1"/>
</dbReference>
<dbReference type="AlphaFoldDB" id="W9UTF0"/>
<evidence type="ECO:0000313" key="8">
    <source>
        <dbReference type="Proteomes" id="UP000019464"/>
    </source>
</evidence>
<organism evidence="7 8">
    <name type="scientific">Nitrincola nitratireducens</name>
    <dbReference type="NCBI Taxonomy" id="1229521"/>
    <lineage>
        <taxon>Bacteria</taxon>
        <taxon>Pseudomonadati</taxon>
        <taxon>Pseudomonadota</taxon>
        <taxon>Gammaproteobacteria</taxon>
        <taxon>Oceanospirillales</taxon>
        <taxon>Oceanospirillaceae</taxon>
        <taxon>Nitrincola</taxon>
    </lineage>
</organism>
<dbReference type="SMART" id="SM00062">
    <property type="entry name" value="PBPb"/>
    <property type="match status" value="3"/>
</dbReference>
<dbReference type="EC" id="2.7.13.3" evidence="7"/>
<evidence type="ECO:0000256" key="3">
    <source>
        <dbReference type="ARBA" id="ARBA00022729"/>
    </source>
</evidence>
<dbReference type="SUPFAM" id="SSF53850">
    <property type="entry name" value="Periplasmic binding protein-like II"/>
    <property type="match status" value="3"/>
</dbReference>
<comment type="similarity">
    <text evidence="2">Belongs to the bacterial solute-binding protein 3 family.</text>
</comment>
<dbReference type="EMBL" id="AONB01000014">
    <property type="protein sequence ID" value="EXJ10349.1"/>
    <property type="molecule type" value="Genomic_DNA"/>
</dbReference>
<accession>W9UTF0</accession>